<dbReference type="SUPFAM" id="SSF46785">
    <property type="entry name" value="Winged helix' DNA-binding domain"/>
    <property type="match status" value="1"/>
</dbReference>
<evidence type="ECO:0000256" key="1">
    <source>
        <dbReference type="ARBA" id="ARBA00023015"/>
    </source>
</evidence>
<keyword evidence="2" id="KW-0238">DNA-binding</keyword>
<dbReference type="PANTHER" id="PTHR33154">
    <property type="entry name" value="TRANSCRIPTIONAL REGULATOR, ARSR FAMILY"/>
    <property type="match status" value="1"/>
</dbReference>
<dbReference type="Pfam" id="PF01022">
    <property type="entry name" value="HTH_5"/>
    <property type="match status" value="1"/>
</dbReference>
<keyword evidence="1" id="KW-0805">Transcription regulation</keyword>
<dbReference type="PANTHER" id="PTHR33154:SF18">
    <property type="entry name" value="ARSENICAL RESISTANCE OPERON REPRESSOR"/>
    <property type="match status" value="1"/>
</dbReference>
<reference evidence="5 6" key="1">
    <citation type="submission" date="2016-11" db="EMBL/GenBank/DDBJ databases">
        <authorList>
            <person name="Jaros S."/>
            <person name="Januszkiewicz K."/>
            <person name="Wedrychowicz H."/>
        </authorList>
    </citation>
    <scope>NUCLEOTIDE SEQUENCE [LARGE SCALE GENOMIC DNA]</scope>
    <source>
        <strain evidence="5 6">DSM 8605</strain>
    </source>
</reference>
<protein>
    <submittedName>
        <fullName evidence="5">ArsR family transcriptional regulator</fullName>
    </submittedName>
</protein>
<evidence type="ECO:0000313" key="6">
    <source>
        <dbReference type="Proteomes" id="UP000184447"/>
    </source>
</evidence>
<dbReference type="PRINTS" id="PR00778">
    <property type="entry name" value="HTHARSR"/>
</dbReference>
<dbReference type="InterPro" id="IPR001845">
    <property type="entry name" value="HTH_ArsR_DNA-bd_dom"/>
</dbReference>
<evidence type="ECO:0000256" key="3">
    <source>
        <dbReference type="ARBA" id="ARBA00023163"/>
    </source>
</evidence>
<evidence type="ECO:0000313" key="5">
    <source>
        <dbReference type="EMBL" id="SHH93375.1"/>
    </source>
</evidence>
<keyword evidence="6" id="KW-1185">Reference proteome</keyword>
<dbReference type="RefSeq" id="WP_073339615.1">
    <property type="nucleotide sequence ID" value="NZ_FQXM01000022.1"/>
</dbReference>
<proteinExistence type="predicted"/>
<evidence type="ECO:0000256" key="2">
    <source>
        <dbReference type="ARBA" id="ARBA00023125"/>
    </source>
</evidence>
<dbReference type="CDD" id="cd00090">
    <property type="entry name" value="HTH_ARSR"/>
    <property type="match status" value="1"/>
</dbReference>
<dbReference type="InterPro" id="IPR036388">
    <property type="entry name" value="WH-like_DNA-bd_sf"/>
</dbReference>
<feature type="domain" description="HTH arsR-type" evidence="4">
    <location>
        <begin position="1"/>
        <end position="89"/>
    </location>
</feature>
<gene>
    <name evidence="5" type="ORF">SAMN02745207_03256</name>
</gene>
<sequence length="124" mass="14551">MIEIFKVLGDENRLRILNVLSNAELCVCELEVLLELSQSNVSRHLSKLKSVNLISSSKDAQWIHYKLNEGLSEEYGLLIQFIKEGFHREEIFKKDLCRVKKYFDYNLNCQIIADDKEFVLNKIK</sequence>
<evidence type="ECO:0000259" key="4">
    <source>
        <dbReference type="PROSITE" id="PS50987"/>
    </source>
</evidence>
<dbReference type="AlphaFoldDB" id="A0A1M5X0C2"/>
<dbReference type="GO" id="GO:0003677">
    <property type="term" value="F:DNA binding"/>
    <property type="evidence" value="ECO:0007669"/>
    <property type="project" value="UniProtKB-KW"/>
</dbReference>
<keyword evidence="3" id="KW-0804">Transcription</keyword>
<dbReference type="EMBL" id="FQXM01000022">
    <property type="protein sequence ID" value="SHH93375.1"/>
    <property type="molecule type" value="Genomic_DNA"/>
</dbReference>
<dbReference type="OrthoDB" id="9798835at2"/>
<dbReference type="Proteomes" id="UP000184447">
    <property type="component" value="Unassembled WGS sequence"/>
</dbReference>
<accession>A0A1M5X0C2</accession>
<dbReference type="Gene3D" id="1.10.10.10">
    <property type="entry name" value="Winged helix-like DNA-binding domain superfamily/Winged helix DNA-binding domain"/>
    <property type="match status" value="1"/>
</dbReference>
<dbReference type="NCBIfam" id="NF033788">
    <property type="entry name" value="HTH_metalloreg"/>
    <property type="match status" value="1"/>
</dbReference>
<dbReference type="PROSITE" id="PS50987">
    <property type="entry name" value="HTH_ARSR_2"/>
    <property type="match status" value="1"/>
</dbReference>
<name>A0A1M5X0C2_9CLOT</name>
<dbReference type="GO" id="GO:0003700">
    <property type="term" value="F:DNA-binding transcription factor activity"/>
    <property type="evidence" value="ECO:0007669"/>
    <property type="project" value="InterPro"/>
</dbReference>
<dbReference type="STRING" id="1121316.SAMN02745207_03256"/>
<dbReference type="InterPro" id="IPR036390">
    <property type="entry name" value="WH_DNA-bd_sf"/>
</dbReference>
<dbReference type="SMART" id="SM00418">
    <property type="entry name" value="HTH_ARSR"/>
    <property type="match status" value="1"/>
</dbReference>
<organism evidence="5 6">
    <name type="scientific">Clostridium grantii DSM 8605</name>
    <dbReference type="NCBI Taxonomy" id="1121316"/>
    <lineage>
        <taxon>Bacteria</taxon>
        <taxon>Bacillati</taxon>
        <taxon>Bacillota</taxon>
        <taxon>Clostridia</taxon>
        <taxon>Eubacteriales</taxon>
        <taxon>Clostridiaceae</taxon>
        <taxon>Clostridium</taxon>
    </lineage>
</organism>
<dbReference type="InterPro" id="IPR011991">
    <property type="entry name" value="ArsR-like_HTH"/>
</dbReference>
<dbReference type="InterPro" id="IPR051081">
    <property type="entry name" value="HTH_MetalResp_TranReg"/>
</dbReference>